<name>A0ABP7KH34_9RHOB</name>
<reference evidence="3" key="1">
    <citation type="journal article" date="2019" name="Int. J. Syst. Evol. Microbiol.">
        <title>The Global Catalogue of Microorganisms (GCM) 10K type strain sequencing project: providing services to taxonomists for standard genome sequencing and annotation.</title>
        <authorList>
            <consortium name="The Broad Institute Genomics Platform"/>
            <consortium name="The Broad Institute Genome Sequencing Center for Infectious Disease"/>
            <person name="Wu L."/>
            <person name="Ma J."/>
        </authorList>
    </citation>
    <scope>NUCLEOTIDE SEQUENCE [LARGE SCALE GENOMIC DNA]</scope>
    <source>
        <strain evidence="3">JCM 17190</strain>
    </source>
</reference>
<sequence length="184" mass="20130">MIRILTLTICLALPASAALAQMHGMHGHATDETGASIHDEVFMPGLVGENTTADEILDMQELFINHAGLTRTVENLPDGIRTVTNADTEVLRDALVNHVASMIYRVEDKFDPHVPIQSPTLDLLFEKPELIVTQIEYTDTGVTVTQTSQDVEIVATLQSHAAEVSDMALRGMMAVHERMMGMGH</sequence>
<gene>
    <name evidence="2" type="ORF">GCM10022404_28660</name>
</gene>
<comment type="caution">
    <text evidence="2">The sequence shown here is derived from an EMBL/GenBank/DDBJ whole genome shotgun (WGS) entry which is preliminary data.</text>
</comment>
<evidence type="ECO:0008006" key="4">
    <source>
        <dbReference type="Google" id="ProtNLM"/>
    </source>
</evidence>
<dbReference type="RefSeq" id="WP_344848239.1">
    <property type="nucleotide sequence ID" value="NZ_BAABDF010000007.1"/>
</dbReference>
<accession>A0ABP7KH34</accession>
<dbReference type="EMBL" id="BAABDF010000007">
    <property type="protein sequence ID" value="GAA3877191.1"/>
    <property type="molecule type" value="Genomic_DNA"/>
</dbReference>
<evidence type="ECO:0000313" key="2">
    <source>
        <dbReference type="EMBL" id="GAA3877191.1"/>
    </source>
</evidence>
<dbReference type="Proteomes" id="UP001399917">
    <property type="component" value="Unassembled WGS sequence"/>
</dbReference>
<proteinExistence type="predicted"/>
<organism evidence="2 3">
    <name type="scientific">Celeribacter arenosi</name>
    <dbReference type="NCBI Taxonomy" id="792649"/>
    <lineage>
        <taxon>Bacteria</taxon>
        <taxon>Pseudomonadati</taxon>
        <taxon>Pseudomonadota</taxon>
        <taxon>Alphaproteobacteria</taxon>
        <taxon>Rhodobacterales</taxon>
        <taxon>Roseobacteraceae</taxon>
        <taxon>Celeribacter</taxon>
    </lineage>
</organism>
<evidence type="ECO:0000313" key="3">
    <source>
        <dbReference type="Proteomes" id="UP001399917"/>
    </source>
</evidence>
<feature type="signal peptide" evidence="1">
    <location>
        <begin position="1"/>
        <end position="20"/>
    </location>
</feature>
<evidence type="ECO:0000256" key="1">
    <source>
        <dbReference type="SAM" id="SignalP"/>
    </source>
</evidence>
<protein>
    <recommendedName>
        <fullName evidence="4">DUF302 domain-containing protein</fullName>
    </recommendedName>
</protein>
<feature type="chain" id="PRO_5046224518" description="DUF302 domain-containing protein" evidence="1">
    <location>
        <begin position="21"/>
        <end position="184"/>
    </location>
</feature>
<keyword evidence="1" id="KW-0732">Signal</keyword>
<keyword evidence="3" id="KW-1185">Reference proteome</keyword>